<dbReference type="Gene3D" id="2.40.350.10">
    <property type="entry name" value="SO1590-like"/>
    <property type="match status" value="1"/>
</dbReference>
<organism evidence="1 2">
    <name type="scientific">Actinopolymorpha rutila</name>
    <dbReference type="NCBI Taxonomy" id="446787"/>
    <lineage>
        <taxon>Bacteria</taxon>
        <taxon>Bacillati</taxon>
        <taxon>Actinomycetota</taxon>
        <taxon>Actinomycetes</taxon>
        <taxon>Propionibacteriales</taxon>
        <taxon>Actinopolymorphaceae</taxon>
        <taxon>Actinopolymorpha</taxon>
    </lineage>
</organism>
<evidence type="ECO:0000313" key="2">
    <source>
        <dbReference type="Proteomes" id="UP000579605"/>
    </source>
</evidence>
<dbReference type="Pfam" id="PF11528">
    <property type="entry name" value="DUF3224"/>
    <property type="match status" value="1"/>
</dbReference>
<dbReference type="AlphaFoldDB" id="A0A852Z515"/>
<dbReference type="RefSeq" id="WP_179786017.1">
    <property type="nucleotide sequence ID" value="NZ_BAAARR010000004.1"/>
</dbReference>
<dbReference type="InterPro" id="IPR021607">
    <property type="entry name" value="DUF3224"/>
</dbReference>
<comment type="caution">
    <text evidence="1">The sequence shown here is derived from an EMBL/GenBank/DDBJ whole genome shotgun (WGS) entry which is preliminary data.</text>
</comment>
<gene>
    <name evidence="1" type="ORF">F4554_000692</name>
</gene>
<keyword evidence="2" id="KW-1185">Reference proteome</keyword>
<evidence type="ECO:0000313" key="1">
    <source>
        <dbReference type="EMBL" id="NYH88054.1"/>
    </source>
</evidence>
<dbReference type="EMBL" id="JACBZH010000001">
    <property type="protein sequence ID" value="NYH88054.1"/>
    <property type="molecule type" value="Genomic_DNA"/>
</dbReference>
<reference evidence="1 2" key="1">
    <citation type="submission" date="2020-07" db="EMBL/GenBank/DDBJ databases">
        <title>Sequencing the genomes of 1000 actinobacteria strains.</title>
        <authorList>
            <person name="Klenk H.-P."/>
        </authorList>
    </citation>
    <scope>NUCLEOTIDE SEQUENCE [LARGE SCALE GENOMIC DNA]</scope>
    <source>
        <strain evidence="1 2">DSM 18448</strain>
    </source>
</reference>
<sequence length="139" mass="14565">MGHRATGSFEITRWDATTEEEDGGVTIASVLVGKEFRGGLTGTSAARLLTVTGQVPTSAAYVAVERMTGSLDGRTGSFVVQHSATMEGDGGEQHSTMTVTVVPDTGTGELAGIRGEVTITVHEDGSHTYAIEYDFGQLR</sequence>
<evidence type="ECO:0008006" key="3">
    <source>
        <dbReference type="Google" id="ProtNLM"/>
    </source>
</evidence>
<accession>A0A852Z515</accession>
<protein>
    <recommendedName>
        <fullName evidence="3">DUF3224 domain-containing protein</fullName>
    </recommendedName>
</protein>
<dbReference type="InterPro" id="IPR023159">
    <property type="entry name" value="SO1590-like_sf"/>
</dbReference>
<proteinExistence type="predicted"/>
<dbReference type="SUPFAM" id="SSF159238">
    <property type="entry name" value="SO1590-like"/>
    <property type="match status" value="1"/>
</dbReference>
<name>A0A852Z515_9ACTN</name>
<dbReference type="Proteomes" id="UP000579605">
    <property type="component" value="Unassembled WGS sequence"/>
</dbReference>